<dbReference type="InterPro" id="IPR043135">
    <property type="entry name" value="Fur_C"/>
</dbReference>
<dbReference type="AlphaFoldDB" id="A0A644T5X5"/>
<keyword evidence="6" id="KW-0804">Transcription</keyword>
<dbReference type="InterPro" id="IPR036388">
    <property type="entry name" value="WH-like_DNA-bd_sf"/>
</dbReference>
<keyword evidence="3" id="KW-0862">Zinc</keyword>
<dbReference type="GO" id="GO:0045892">
    <property type="term" value="P:negative regulation of DNA-templated transcription"/>
    <property type="evidence" value="ECO:0007669"/>
    <property type="project" value="TreeGrafter"/>
</dbReference>
<sequence>MIRRETRQKEAILKVLRRTNSHPTADCIYDEVRKVIPNISKGTVYRNLKILKDNEQISELNLSGTVSRYEGNQDGHYHFRCEKCKRVFDLDNPVNKELDKEIAQKTGFKVKYHQLEFRGICKDCQQNI</sequence>
<comment type="similarity">
    <text evidence="1">Belongs to the Fur family.</text>
</comment>
<gene>
    <name evidence="7" type="primary">perR_4</name>
    <name evidence="7" type="ORF">SDC9_07139</name>
</gene>
<accession>A0A644T5X5</accession>
<name>A0A644T5X5_9ZZZZ</name>
<proteinExistence type="inferred from homology"/>
<keyword evidence="5" id="KW-0238">DNA-binding</keyword>
<dbReference type="GO" id="GO:0000976">
    <property type="term" value="F:transcription cis-regulatory region binding"/>
    <property type="evidence" value="ECO:0007669"/>
    <property type="project" value="TreeGrafter"/>
</dbReference>
<evidence type="ECO:0000256" key="6">
    <source>
        <dbReference type="ARBA" id="ARBA00023163"/>
    </source>
</evidence>
<keyword evidence="2" id="KW-0678">Repressor</keyword>
<keyword evidence="4" id="KW-0805">Transcription regulation</keyword>
<dbReference type="EMBL" id="VSSQ01000015">
    <property type="protein sequence ID" value="MPL61562.1"/>
    <property type="molecule type" value="Genomic_DNA"/>
</dbReference>
<dbReference type="Gene3D" id="1.10.10.10">
    <property type="entry name" value="Winged helix-like DNA-binding domain superfamily/Winged helix DNA-binding domain"/>
    <property type="match status" value="1"/>
</dbReference>
<organism evidence="7">
    <name type="scientific">bioreactor metagenome</name>
    <dbReference type="NCBI Taxonomy" id="1076179"/>
    <lineage>
        <taxon>unclassified sequences</taxon>
        <taxon>metagenomes</taxon>
        <taxon>ecological metagenomes</taxon>
    </lineage>
</organism>
<dbReference type="SUPFAM" id="SSF46785">
    <property type="entry name" value="Winged helix' DNA-binding domain"/>
    <property type="match status" value="1"/>
</dbReference>
<dbReference type="PANTHER" id="PTHR33202:SF7">
    <property type="entry name" value="FERRIC UPTAKE REGULATION PROTEIN"/>
    <property type="match status" value="1"/>
</dbReference>
<evidence type="ECO:0000256" key="2">
    <source>
        <dbReference type="ARBA" id="ARBA00022491"/>
    </source>
</evidence>
<reference evidence="7" key="1">
    <citation type="submission" date="2019-08" db="EMBL/GenBank/DDBJ databases">
        <authorList>
            <person name="Kucharzyk K."/>
            <person name="Murdoch R.W."/>
            <person name="Higgins S."/>
            <person name="Loffler F."/>
        </authorList>
    </citation>
    <scope>NUCLEOTIDE SEQUENCE</scope>
</reference>
<comment type="caution">
    <text evidence="7">The sequence shown here is derived from an EMBL/GenBank/DDBJ whole genome shotgun (WGS) entry which is preliminary data.</text>
</comment>
<evidence type="ECO:0000256" key="4">
    <source>
        <dbReference type="ARBA" id="ARBA00023015"/>
    </source>
</evidence>
<protein>
    <submittedName>
        <fullName evidence="7">Peroxide-responsive repressor PerR</fullName>
    </submittedName>
</protein>
<evidence type="ECO:0000256" key="3">
    <source>
        <dbReference type="ARBA" id="ARBA00022833"/>
    </source>
</evidence>
<dbReference type="InterPro" id="IPR002481">
    <property type="entry name" value="FUR"/>
</dbReference>
<evidence type="ECO:0000256" key="5">
    <source>
        <dbReference type="ARBA" id="ARBA00023125"/>
    </source>
</evidence>
<dbReference type="Pfam" id="PF01475">
    <property type="entry name" value="FUR"/>
    <property type="match status" value="1"/>
</dbReference>
<dbReference type="Gene3D" id="3.30.1490.190">
    <property type="match status" value="1"/>
</dbReference>
<dbReference type="GO" id="GO:0008270">
    <property type="term" value="F:zinc ion binding"/>
    <property type="evidence" value="ECO:0007669"/>
    <property type="project" value="TreeGrafter"/>
</dbReference>
<dbReference type="PANTHER" id="PTHR33202">
    <property type="entry name" value="ZINC UPTAKE REGULATION PROTEIN"/>
    <property type="match status" value="1"/>
</dbReference>
<evidence type="ECO:0000256" key="1">
    <source>
        <dbReference type="ARBA" id="ARBA00007957"/>
    </source>
</evidence>
<dbReference type="CDD" id="cd07153">
    <property type="entry name" value="Fur_like"/>
    <property type="match status" value="1"/>
</dbReference>
<dbReference type="InterPro" id="IPR036390">
    <property type="entry name" value="WH_DNA-bd_sf"/>
</dbReference>
<dbReference type="GO" id="GO:0003700">
    <property type="term" value="F:DNA-binding transcription factor activity"/>
    <property type="evidence" value="ECO:0007669"/>
    <property type="project" value="InterPro"/>
</dbReference>
<evidence type="ECO:0000313" key="7">
    <source>
        <dbReference type="EMBL" id="MPL61562.1"/>
    </source>
</evidence>
<dbReference type="GO" id="GO:1900376">
    <property type="term" value="P:regulation of secondary metabolite biosynthetic process"/>
    <property type="evidence" value="ECO:0007669"/>
    <property type="project" value="TreeGrafter"/>
</dbReference>